<reference evidence="2" key="1">
    <citation type="submission" date="2019-07" db="EMBL/GenBank/DDBJ databases">
        <authorList>
            <person name="Alioto T."/>
            <person name="Alioto T."/>
            <person name="Gomez Garrido J."/>
        </authorList>
    </citation>
    <scope>NUCLEOTIDE SEQUENCE [LARGE SCALE GENOMIC DNA]</scope>
</reference>
<keyword evidence="4" id="KW-1185">Reference proteome</keyword>
<evidence type="ECO:0000313" key="1">
    <source>
        <dbReference type="EMBL" id="KAI5311399.1"/>
    </source>
</evidence>
<dbReference type="PANTHER" id="PTHR35218:SF9">
    <property type="entry name" value="ENDONUCLEASE_EXONUCLEASE_PHOSPHATASE DOMAIN-CONTAINING PROTEIN"/>
    <property type="match status" value="1"/>
</dbReference>
<dbReference type="EMBL" id="JAJFAZ020000012">
    <property type="protein sequence ID" value="KAI5311399.1"/>
    <property type="molecule type" value="Genomic_DNA"/>
</dbReference>
<name>A0A5E4GI22_PRUDU</name>
<proteinExistence type="predicted"/>
<sequence length="176" mass="19280">MKVQHSLEDGNEIDLNVAAENTLEPTGLGMLGRGGDEGAGAETTERICPTQNSDPFNLGPLIERTNGGIGGVLTVPNLVELTRLHSPDLVILLETKNKGRKLEFLKRRLDMPYMCAVDAHGFRGGLCAFWKDPQLVVLSKYSDCLIELLIHGVKKGDLWRLMAIYASVDAKTHAQQ</sequence>
<dbReference type="AlphaFoldDB" id="A0A5E4GI22"/>
<dbReference type="EMBL" id="CABIKO010000774">
    <property type="protein sequence ID" value="VVA39350.1"/>
    <property type="molecule type" value="Genomic_DNA"/>
</dbReference>
<organism evidence="2 3">
    <name type="scientific">Prunus dulcis</name>
    <name type="common">Almond</name>
    <name type="synonym">Amygdalus dulcis</name>
    <dbReference type="NCBI Taxonomy" id="3755"/>
    <lineage>
        <taxon>Eukaryota</taxon>
        <taxon>Viridiplantae</taxon>
        <taxon>Streptophyta</taxon>
        <taxon>Embryophyta</taxon>
        <taxon>Tracheophyta</taxon>
        <taxon>Spermatophyta</taxon>
        <taxon>Magnoliopsida</taxon>
        <taxon>eudicotyledons</taxon>
        <taxon>Gunneridae</taxon>
        <taxon>Pentapetalae</taxon>
        <taxon>rosids</taxon>
        <taxon>fabids</taxon>
        <taxon>Rosales</taxon>
        <taxon>Rosaceae</taxon>
        <taxon>Amygdaloideae</taxon>
        <taxon>Amygdaleae</taxon>
        <taxon>Prunus</taxon>
    </lineage>
</organism>
<accession>A0A5E4GI22</accession>
<protein>
    <submittedName>
        <fullName evidence="2">PREDICTED: reverse mRNAase</fullName>
    </submittedName>
</protein>
<dbReference type="PANTHER" id="PTHR35218">
    <property type="entry name" value="RNASE H DOMAIN-CONTAINING PROTEIN"/>
    <property type="match status" value="1"/>
</dbReference>
<reference evidence="3" key="2">
    <citation type="journal article" date="2020" name="Plant J.">
        <title>Transposons played a major role in the diversification between the closely related almond and peach genomes: results from the almond genome sequence.</title>
        <authorList>
            <person name="Alioto T."/>
            <person name="Alexiou K.G."/>
            <person name="Bardil A."/>
            <person name="Barteri F."/>
            <person name="Castanera R."/>
            <person name="Cruz F."/>
            <person name="Dhingra A."/>
            <person name="Duval H."/>
            <person name="Fernandez I Marti A."/>
            <person name="Frias L."/>
            <person name="Galan B."/>
            <person name="Garcia J.L."/>
            <person name="Howad W."/>
            <person name="Gomez-Garrido J."/>
            <person name="Gut M."/>
            <person name="Julca I."/>
            <person name="Morata J."/>
            <person name="Puigdomenech P."/>
            <person name="Ribeca P."/>
            <person name="Rubio Cabetas M.J."/>
            <person name="Vlasova A."/>
            <person name="Wirthensohn M."/>
            <person name="Garcia-Mas J."/>
            <person name="Gabaldon T."/>
            <person name="Casacuberta J.M."/>
            <person name="Arus P."/>
        </authorList>
    </citation>
    <scope>NUCLEOTIDE SEQUENCE [LARGE SCALE GENOMIC DNA]</scope>
    <source>
        <strain evidence="3">cv. Texas</strain>
    </source>
</reference>
<evidence type="ECO:0000313" key="4">
    <source>
        <dbReference type="Proteomes" id="UP001054821"/>
    </source>
</evidence>
<evidence type="ECO:0000313" key="3">
    <source>
        <dbReference type="Proteomes" id="UP000327085"/>
    </source>
</evidence>
<gene>
    <name evidence="2" type="ORF">ALMOND_2B023320</name>
    <name evidence="1" type="ORF">L3X38_000061</name>
</gene>
<dbReference type="Proteomes" id="UP001054821">
    <property type="component" value="Unassembled WGS sequence"/>
</dbReference>
<dbReference type="Gramene" id="VVA39350">
    <property type="protein sequence ID" value="VVA39350"/>
    <property type="gene ID" value="Prudul26B023320"/>
</dbReference>
<evidence type="ECO:0000313" key="2">
    <source>
        <dbReference type="EMBL" id="VVA39350.1"/>
    </source>
</evidence>
<dbReference type="SUPFAM" id="SSF56219">
    <property type="entry name" value="DNase I-like"/>
    <property type="match status" value="1"/>
</dbReference>
<dbReference type="InterPro" id="IPR036691">
    <property type="entry name" value="Endo/exonu/phosph_ase_sf"/>
</dbReference>
<dbReference type="Proteomes" id="UP000327085">
    <property type="component" value="Unassembled WGS sequence"/>
</dbReference>
<reference evidence="1 4" key="3">
    <citation type="journal article" date="2022" name="G3 (Bethesda)">
        <title>Whole-genome sequence and methylome profiling of the almond [Prunus dulcis (Mill.) D.A. Webb] cultivar 'Nonpareil'.</title>
        <authorList>
            <person name="D'Amico-Willman K.M."/>
            <person name="Ouma W.Z."/>
            <person name="Meulia T."/>
            <person name="Sideli G.M."/>
            <person name="Gradziel T.M."/>
            <person name="Fresnedo-Ramirez J."/>
        </authorList>
    </citation>
    <scope>NUCLEOTIDE SEQUENCE [LARGE SCALE GENOMIC DNA]</scope>
    <source>
        <strain evidence="1">Clone GOH B32 T37-40</strain>
    </source>
</reference>
<dbReference type="InParanoid" id="A0A5E4GI22"/>